<dbReference type="SUPFAM" id="SSF48452">
    <property type="entry name" value="TPR-like"/>
    <property type="match status" value="1"/>
</dbReference>
<dbReference type="SMART" id="SM00028">
    <property type="entry name" value="TPR"/>
    <property type="match status" value="2"/>
</dbReference>
<dbReference type="Pfam" id="PF13181">
    <property type="entry name" value="TPR_8"/>
    <property type="match status" value="1"/>
</dbReference>
<feature type="chain" id="PRO_5045942545" description="Tetratricopeptide repeat protein" evidence="1">
    <location>
        <begin position="23"/>
        <end position="183"/>
    </location>
</feature>
<dbReference type="Pfam" id="PF14559">
    <property type="entry name" value="TPR_19"/>
    <property type="match status" value="1"/>
</dbReference>
<evidence type="ECO:0000313" key="2">
    <source>
        <dbReference type="EMBL" id="GAA3944655.1"/>
    </source>
</evidence>
<dbReference type="InterPro" id="IPR019734">
    <property type="entry name" value="TPR_rpt"/>
</dbReference>
<dbReference type="InterPro" id="IPR011990">
    <property type="entry name" value="TPR-like_helical_dom_sf"/>
</dbReference>
<evidence type="ECO:0008006" key="4">
    <source>
        <dbReference type="Google" id="ProtNLM"/>
    </source>
</evidence>
<gene>
    <name evidence="2" type="ORF">GCM10022277_45480</name>
</gene>
<dbReference type="Proteomes" id="UP001501565">
    <property type="component" value="Unassembled WGS sequence"/>
</dbReference>
<comment type="caution">
    <text evidence="2">The sequence shown here is derived from an EMBL/GenBank/DDBJ whole genome shotgun (WGS) entry which is preliminary data.</text>
</comment>
<protein>
    <recommendedName>
        <fullName evidence="4">Tetratricopeptide repeat protein</fullName>
    </recommendedName>
</protein>
<feature type="signal peptide" evidence="1">
    <location>
        <begin position="1"/>
        <end position="22"/>
    </location>
</feature>
<dbReference type="EMBL" id="BAABBN010000017">
    <property type="protein sequence ID" value="GAA3944655.1"/>
    <property type="molecule type" value="Genomic_DNA"/>
</dbReference>
<keyword evidence="3" id="KW-1185">Reference proteome</keyword>
<sequence>MNRILFLAISALYLAGCTTTHKAPVVGGGQQEPVYQPQLDDKFEQANDTTKGVTIKPQKERGEIAGNSNRNKRHDTRIGVVGLLASAETYGIKKQWAKAQRTLERAQRIDPKEPKIYYELAITHLNQNQPRQAEQLCRKGLSLAHGNASLQKQLWTAMAKALEAQGKTQKAQKALRRAHKIQA</sequence>
<organism evidence="2 3">
    <name type="scientific">Litoribacillus peritrichatus</name>
    <dbReference type="NCBI Taxonomy" id="718191"/>
    <lineage>
        <taxon>Bacteria</taxon>
        <taxon>Pseudomonadati</taxon>
        <taxon>Pseudomonadota</taxon>
        <taxon>Gammaproteobacteria</taxon>
        <taxon>Oceanospirillales</taxon>
        <taxon>Oceanospirillaceae</taxon>
        <taxon>Litoribacillus</taxon>
    </lineage>
</organism>
<evidence type="ECO:0000256" key="1">
    <source>
        <dbReference type="SAM" id="SignalP"/>
    </source>
</evidence>
<name>A0ABP7NG20_9GAMM</name>
<dbReference type="RefSeq" id="WP_344800976.1">
    <property type="nucleotide sequence ID" value="NZ_BAABBN010000017.1"/>
</dbReference>
<dbReference type="Gene3D" id="1.25.40.10">
    <property type="entry name" value="Tetratricopeptide repeat domain"/>
    <property type="match status" value="1"/>
</dbReference>
<reference evidence="3" key="1">
    <citation type="journal article" date="2019" name="Int. J. Syst. Evol. Microbiol.">
        <title>The Global Catalogue of Microorganisms (GCM) 10K type strain sequencing project: providing services to taxonomists for standard genome sequencing and annotation.</title>
        <authorList>
            <consortium name="The Broad Institute Genomics Platform"/>
            <consortium name="The Broad Institute Genome Sequencing Center for Infectious Disease"/>
            <person name="Wu L."/>
            <person name="Ma J."/>
        </authorList>
    </citation>
    <scope>NUCLEOTIDE SEQUENCE [LARGE SCALE GENOMIC DNA]</scope>
    <source>
        <strain evidence="3">JCM 17551</strain>
    </source>
</reference>
<evidence type="ECO:0000313" key="3">
    <source>
        <dbReference type="Proteomes" id="UP001501565"/>
    </source>
</evidence>
<keyword evidence="1" id="KW-0732">Signal</keyword>
<proteinExistence type="predicted"/>
<accession>A0ABP7NG20</accession>